<dbReference type="InterPro" id="IPR021124">
    <property type="entry name" value="CRISPR-assoc_prot_Cas5"/>
</dbReference>
<dbReference type="Gene3D" id="3.30.70.2660">
    <property type="match status" value="1"/>
</dbReference>
<comment type="caution">
    <text evidence="2">The sequence shown here is derived from an EMBL/GenBank/DDBJ whole genome shotgun (WGS) entry which is preliminary data.</text>
</comment>
<organism evidence="2 3">
    <name type="scientific">Brachybacterium hainanense</name>
    <dbReference type="NCBI Taxonomy" id="1541174"/>
    <lineage>
        <taxon>Bacteria</taxon>
        <taxon>Bacillati</taxon>
        <taxon>Actinomycetota</taxon>
        <taxon>Actinomycetes</taxon>
        <taxon>Micrococcales</taxon>
        <taxon>Dermabacteraceae</taxon>
        <taxon>Brachybacterium</taxon>
    </lineage>
</organism>
<evidence type="ECO:0000313" key="2">
    <source>
        <dbReference type="EMBL" id="MFC0673463.1"/>
    </source>
</evidence>
<accession>A0ABV6RBZ8</accession>
<dbReference type="NCBIfam" id="TIGR02593">
    <property type="entry name" value="CRISPR_cas5"/>
    <property type="match status" value="1"/>
</dbReference>
<proteinExistence type="predicted"/>
<dbReference type="CDD" id="cd09645">
    <property type="entry name" value="Cas5_I-E"/>
    <property type="match status" value="1"/>
</dbReference>
<dbReference type="InterPro" id="IPR013422">
    <property type="entry name" value="CRISPR-assoc_prot_Cas5_N"/>
</dbReference>
<evidence type="ECO:0000313" key="3">
    <source>
        <dbReference type="Proteomes" id="UP001589793"/>
    </source>
</evidence>
<dbReference type="RefSeq" id="WP_376979048.1">
    <property type="nucleotide sequence ID" value="NZ_JBHLSV010000005.1"/>
</dbReference>
<dbReference type="Pfam" id="PF09704">
    <property type="entry name" value="Cas_Cas5d"/>
    <property type="match status" value="1"/>
</dbReference>
<keyword evidence="1" id="KW-0051">Antiviral defense</keyword>
<name>A0ABV6RBZ8_9MICO</name>
<protein>
    <submittedName>
        <fullName evidence="2">Type I-E CRISPR-associated protein Cas5/CasD</fullName>
    </submittedName>
</protein>
<dbReference type="EMBL" id="JBHLSV010000005">
    <property type="protein sequence ID" value="MFC0673463.1"/>
    <property type="molecule type" value="Genomic_DNA"/>
</dbReference>
<reference evidence="2 3" key="1">
    <citation type="submission" date="2024-09" db="EMBL/GenBank/DDBJ databases">
        <authorList>
            <person name="Sun Q."/>
            <person name="Mori K."/>
        </authorList>
    </citation>
    <scope>NUCLEOTIDE SEQUENCE [LARGE SCALE GENOMIC DNA]</scope>
    <source>
        <strain evidence="2 3">CICC 10874</strain>
    </source>
</reference>
<dbReference type="Proteomes" id="UP001589793">
    <property type="component" value="Unassembled WGS sequence"/>
</dbReference>
<dbReference type="NCBIfam" id="TIGR01868">
    <property type="entry name" value="casD_Cas5e"/>
    <property type="match status" value="1"/>
</dbReference>
<dbReference type="InterPro" id="IPR010147">
    <property type="entry name" value="CRISPR-assoc_prot_CasD"/>
</dbReference>
<keyword evidence="3" id="KW-1185">Reference proteome</keyword>
<sequence>MRALVLHFDAPMMSWGTEGRLTNRDAGTRPTLSGIIGLIANALGRGRDDDMADLAFDLVTRVDRAGHEERDYVTIGGATGIGQAPKAPGKRPGVSDTGKVSVRYLLADAAMVAVIGQTEQTIDLDTVRDALLRPARTLYLGRRCYPIGAPVVRGPVVETDSLQSLLETIPLAPRHDDTVSVTTTSTDPMAEMRMERPVLGRRAFMPRLTETVAHPAARFPLPEEQSCT</sequence>
<gene>
    <name evidence="2" type="primary">cas5e</name>
    <name evidence="2" type="ORF">ACFFF6_05790</name>
</gene>
<evidence type="ECO:0000256" key="1">
    <source>
        <dbReference type="ARBA" id="ARBA00023118"/>
    </source>
</evidence>